<evidence type="ECO:0000313" key="3">
    <source>
        <dbReference type="Proteomes" id="UP000533476"/>
    </source>
</evidence>
<keyword evidence="1" id="KW-1133">Transmembrane helix</keyword>
<name>A0A7Y0L3I7_9FIRM</name>
<dbReference type="PANTHER" id="PTHR37309">
    <property type="entry name" value="SLR0284 PROTEIN"/>
    <property type="match status" value="1"/>
</dbReference>
<dbReference type="Proteomes" id="UP000533476">
    <property type="component" value="Unassembled WGS sequence"/>
</dbReference>
<protein>
    <submittedName>
        <fullName evidence="2">Phage holin family protein</fullName>
    </submittedName>
</protein>
<dbReference type="EMBL" id="JABBVZ010000028">
    <property type="protein sequence ID" value="NMP22664.1"/>
    <property type="molecule type" value="Genomic_DNA"/>
</dbReference>
<accession>A0A7Y0L3I7</accession>
<dbReference type="RefSeq" id="WP_169099183.1">
    <property type="nucleotide sequence ID" value="NZ_JABBVZ010000028.1"/>
</dbReference>
<keyword evidence="3" id="KW-1185">Reference proteome</keyword>
<dbReference type="InterPro" id="IPR007165">
    <property type="entry name" value="Phage_holin_4_2"/>
</dbReference>
<feature type="transmembrane region" description="Helical" evidence="1">
    <location>
        <begin position="89"/>
        <end position="110"/>
    </location>
</feature>
<sequence>MRRLWLWFFTAVTLFVMAHLHMGIEATSLGRVIVASIVLGLVNLVVRPIVKLLTLPLTLITLGLFGWVVNALMLWLVSALVPGFRVAGFVPALEASVILGIVSGVVNWVIRRRSR</sequence>
<reference evidence="2 3" key="1">
    <citation type="submission" date="2020-04" db="EMBL/GenBank/DDBJ databases">
        <authorList>
            <person name="Zhang R."/>
            <person name="Schippers A."/>
        </authorList>
    </citation>
    <scope>NUCLEOTIDE SEQUENCE [LARGE SCALE GENOMIC DNA]</scope>
    <source>
        <strain evidence="2 3">DSM 109850</strain>
    </source>
</reference>
<keyword evidence="1" id="KW-0472">Membrane</keyword>
<comment type="caution">
    <text evidence="2">The sequence shown here is derived from an EMBL/GenBank/DDBJ whole genome shotgun (WGS) entry which is preliminary data.</text>
</comment>
<dbReference type="AlphaFoldDB" id="A0A7Y0L3I7"/>
<evidence type="ECO:0000256" key="1">
    <source>
        <dbReference type="SAM" id="Phobius"/>
    </source>
</evidence>
<proteinExistence type="predicted"/>
<organism evidence="2 3">
    <name type="scientific">Sulfobacillus harzensis</name>
    <dbReference type="NCBI Taxonomy" id="2729629"/>
    <lineage>
        <taxon>Bacteria</taxon>
        <taxon>Bacillati</taxon>
        <taxon>Bacillota</taxon>
        <taxon>Clostridia</taxon>
        <taxon>Eubacteriales</taxon>
        <taxon>Clostridiales Family XVII. Incertae Sedis</taxon>
        <taxon>Sulfobacillus</taxon>
    </lineage>
</organism>
<dbReference type="PANTHER" id="PTHR37309:SF1">
    <property type="entry name" value="SLR0284 PROTEIN"/>
    <property type="match status" value="1"/>
</dbReference>
<evidence type="ECO:0000313" key="2">
    <source>
        <dbReference type="EMBL" id="NMP22664.1"/>
    </source>
</evidence>
<feature type="transmembrane region" description="Helical" evidence="1">
    <location>
        <begin position="53"/>
        <end position="77"/>
    </location>
</feature>
<feature type="transmembrane region" description="Helical" evidence="1">
    <location>
        <begin position="28"/>
        <end position="46"/>
    </location>
</feature>
<gene>
    <name evidence="2" type="ORF">HIJ39_09905</name>
</gene>
<dbReference type="Pfam" id="PF04020">
    <property type="entry name" value="Phage_holin_4_2"/>
    <property type="match status" value="1"/>
</dbReference>
<keyword evidence="1" id="KW-0812">Transmembrane</keyword>